<dbReference type="Gene3D" id="3.20.20.70">
    <property type="entry name" value="Aldolase class I"/>
    <property type="match status" value="1"/>
</dbReference>
<accession>A0ABP5B4L4</accession>
<reference evidence="4" key="1">
    <citation type="journal article" date="2019" name="Int. J. Syst. Evol. Microbiol.">
        <title>The Global Catalogue of Microorganisms (GCM) 10K type strain sequencing project: providing services to taxonomists for standard genome sequencing and annotation.</title>
        <authorList>
            <consortium name="The Broad Institute Genomics Platform"/>
            <consortium name="The Broad Institute Genome Sequencing Center for Infectious Disease"/>
            <person name="Wu L."/>
            <person name="Ma J."/>
        </authorList>
    </citation>
    <scope>NUCLEOTIDE SEQUENCE [LARGE SCALE GENOMIC DNA]</scope>
    <source>
        <strain evidence="4">JCM 14046</strain>
    </source>
</reference>
<feature type="domain" description="Glycoside-hydrolase family GH114 TIM-barrel" evidence="2">
    <location>
        <begin position="33"/>
        <end position="245"/>
    </location>
</feature>
<evidence type="ECO:0000256" key="1">
    <source>
        <dbReference type="SAM" id="SignalP"/>
    </source>
</evidence>
<keyword evidence="4" id="KW-1185">Reference proteome</keyword>
<evidence type="ECO:0000313" key="3">
    <source>
        <dbReference type="EMBL" id="GAA1930559.1"/>
    </source>
</evidence>
<feature type="signal peptide" evidence="1">
    <location>
        <begin position="1"/>
        <end position="22"/>
    </location>
</feature>
<dbReference type="RefSeq" id="WP_344009165.1">
    <property type="nucleotide sequence ID" value="NZ_BAAAMY010000014.1"/>
</dbReference>
<evidence type="ECO:0000259" key="2">
    <source>
        <dbReference type="Pfam" id="PF03537"/>
    </source>
</evidence>
<dbReference type="EMBL" id="BAAAMY010000014">
    <property type="protein sequence ID" value="GAA1930559.1"/>
    <property type="molecule type" value="Genomic_DNA"/>
</dbReference>
<dbReference type="InterPro" id="IPR004352">
    <property type="entry name" value="GH114_TIM-barrel"/>
</dbReference>
<dbReference type="PANTHER" id="PTHR35273">
    <property type="entry name" value="ALPHA-1,4 POLYGALACTOSAMINIDASE, PUTATIVE (AFU_ORTHOLOGUE AFUA_3G07890)-RELATED"/>
    <property type="match status" value="1"/>
</dbReference>
<dbReference type="Pfam" id="PF03537">
    <property type="entry name" value="Glyco_hydro_114"/>
    <property type="match status" value="1"/>
</dbReference>
<name>A0ABP5B4L4_9ACTN</name>
<sequence>MRALLTALLTGLLLLGATPASAAPEPLPADLDRWDYQIGGPRAVGDRVDVVVRDREARPAGVYDVCYVNAFQTQPGEQRFWRERWSLVLKDGRGRPVVDAGWGEWLLDIRTAAKRQRLARIVGGWFAGCAADGYEAVEPDNLDSFSRSRGHLDRADARAFARLLVARAHAADLAIAQKNWAELDGSRLGFDFAVAESCARWRECDRYATAYDGAVLAVEYDAPSFRRACARWADDVAVVRRDRAVTPRGVRRWC</sequence>
<dbReference type="Proteomes" id="UP001501612">
    <property type="component" value="Unassembled WGS sequence"/>
</dbReference>
<gene>
    <name evidence="3" type="ORF">GCM10009737_35640</name>
</gene>
<dbReference type="InterPro" id="IPR013785">
    <property type="entry name" value="Aldolase_TIM"/>
</dbReference>
<keyword evidence="1" id="KW-0732">Signal</keyword>
<feature type="chain" id="PRO_5046106116" evidence="1">
    <location>
        <begin position="23"/>
        <end position="254"/>
    </location>
</feature>
<protein>
    <submittedName>
        <fullName evidence="3">Endo alpha-1,4 polygalactosaminidase</fullName>
    </submittedName>
</protein>
<dbReference type="PANTHER" id="PTHR35273:SF2">
    <property type="entry name" value="ALPHA-GALACTOSIDASE"/>
    <property type="match status" value="1"/>
</dbReference>
<proteinExistence type="predicted"/>
<organism evidence="3 4">
    <name type="scientific">Nocardioides lentus</name>
    <dbReference type="NCBI Taxonomy" id="338077"/>
    <lineage>
        <taxon>Bacteria</taxon>
        <taxon>Bacillati</taxon>
        <taxon>Actinomycetota</taxon>
        <taxon>Actinomycetes</taxon>
        <taxon>Propionibacteriales</taxon>
        <taxon>Nocardioidaceae</taxon>
        <taxon>Nocardioides</taxon>
    </lineage>
</organism>
<evidence type="ECO:0000313" key="4">
    <source>
        <dbReference type="Proteomes" id="UP001501612"/>
    </source>
</evidence>
<comment type="caution">
    <text evidence="3">The sequence shown here is derived from an EMBL/GenBank/DDBJ whole genome shotgun (WGS) entry which is preliminary data.</text>
</comment>